<reference evidence="2" key="1">
    <citation type="submission" date="2021-02" db="EMBL/GenBank/DDBJ databases">
        <authorList>
            <person name="Palmer J.M."/>
        </authorList>
    </citation>
    <scope>NUCLEOTIDE SEQUENCE</scope>
    <source>
        <strain evidence="2">SCRP734</strain>
    </source>
</reference>
<dbReference type="Proteomes" id="UP000694044">
    <property type="component" value="Unassembled WGS sequence"/>
</dbReference>
<comment type="caution">
    <text evidence="2">The sequence shown here is derived from an EMBL/GenBank/DDBJ whole genome shotgun (WGS) entry which is preliminary data.</text>
</comment>
<dbReference type="AlphaFoldDB" id="A0A8T1VUP4"/>
<gene>
    <name evidence="2" type="ORF">PHYPSEUDO_003190</name>
</gene>
<evidence type="ECO:0000256" key="1">
    <source>
        <dbReference type="SAM" id="MobiDB-lite"/>
    </source>
</evidence>
<protein>
    <submittedName>
        <fullName evidence="2">Uncharacterized protein</fullName>
    </submittedName>
</protein>
<evidence type="ECO:0000313" key="3">
    <source>
        <dbReference type="Proteomes" id="UP000694044"/>
    </source>
</evidence>
<name>A0A8T1VUP4_9STRA</name>
<evidence type="ECO:0000313" key="2">
    <source>
        <dbReference type="EMBL" id="KAG7383938.1"/>
    </source>
</evidence>
<keyword evidence="3" id="KW-1185">Reference proteome</keyword>
<organism evidence="2 3">
    <name type="scientific">Phytophthora pseudosyringae</name>
    <dbReference type="NCBI Taxonomy" id="221518"/>
    <lineage>
        <taxon>Eukaryota</taxon>
        <taxon>Sar</taxon>
        <taxon>Stramenopiles</taxon>
        <taxon>Oomycota</taxon>
        <taxon>Peronosporomycetes</taxon>
        <taxon>Peronosporales</taxon>
        <taxon>Peronosporaceae</taxon>
        <taxon>Phytophthora</taxon>
    </lineage>
</organism>
<dbReference type="EMBL" id="JAGDFM010000162">
    <property type="protein sequence ID" value="KAG7383938.1"/>
    <property type="molecule type" value="Genomic_DNA"/>
</dbReference>
<feature type="region of interest" description="Disordered" evidence="1">
    <location>
        <begin position="57"/>
        <end position="85"/>
    </location>
</feature>
<accession>A0A8T1VUP4</accession>
<sequence length="114" mass="12608">MFGAVKSIWVAVAQSARPCAGDLEVIDQSERLDEIGRDAHQALQSFRAAERRFSTSSNSKWTRMRTEKMAPRMARRASSRFPSPRDGPCAMCLGSLELFATSERDAVPSTLLST</sequence>
<proteinExistence type="predicted"/>